<name>A0A061ASZ3_RHOTO</name>
<dbReference type="GO" id="GO:0046872">
    <property type="term" value="F:metal ion binding"/>
    <property type="evidence" value="ECO:0007669"/>
    <property type="project" value="UniProtKB-KW"/>
</dbReference>
<reference evidence="6" key="1">
    <citation type="journal article" date="2014" name="Genome Announc.">
        <title>Draft genome sequence of Rhodosporidium toruloides CECT1137, an oleaginous yeast of biotechnological interest.</title>
        <authorList>
            <person name="Morin N."/>
            <person name="Calcas X."/>
            <person name="Devillers H."/>
            <person name="Durrens P."/>
            <person name="Sherman D.J."/>
            <person name="Nicaud J.-M."/>
            <person name="Neuveglise C."/>
        </authorList>
    </citation>
    <scope>NUCLEOTIDE SEQUENCE</scope>
    <source>
        <strain evidence="6">CECT1137</strain>
    </source>
</reference>
<dbReference type="CDD" id="cd07730">
    <property type="entry name" value="metallo-hydrolase-like_MBL-fold"/>
    <property type="match status" value="1"/>
</dbReference>
<protein>
    <submittedName>
        <fullName evidence="6">RHTO0S05e07008g1_1</fullName>
    </submittedName>
</protein>
<dbReference type="AlphaFoldDB" id="A0A061ASZ3"/>
<keyword evidence="4" id="KW-0862">Zinc</keyword>
<evidence type="ECO:0000259" key="5">
    <source>
        <dbReference type="SMART" id="SM00849"/>
    </source>
</evidence>
<dbReference type="InterPro" id="IPR001279">
    <property type="entry name" value="Metallo-B-lactamas"/>
</dbReference>
<dbReference type="PANTHER" id="PTHR42978:SF5">
    <property type="entry name" value="METALLO-BETA-LACTAMASE DOMAIN-CONTAINING PROTEIN"/>
    <property type="match status" value="1"/>
</dbReference>
<comment type="similarity">
    <text evidence="1">Belongs to the metallo-beta-lactamase superfamily.</text>
</comment>
<dbReference type="OrthoDB" id="10250730at2759"/>
<dbReference type="SUPFAM" id="SSF56281">
    <property type="entry name" value="Metallo-hydrolase/oxidoreductase"/>
    <property type="match status" value="1"/>
</dbReference>
<evidence type="ECO:0000256" key="1">
    <source>
        <dbReference type="ARBA" id="ARBA00007749"/>
    </source>
</evidence>
<proteinExistence type="inferred from homology"/>
<keyword evidence="2" id="KW-0479">Metal-binding</keyword>
<gene>
    <name evidence="6" type="ORF">RHTO0S_05e07008g</name>
</gene>
<sequence>MLPADTPVVPFEAWHGFPQGSGTCQVTAFSPSTLEMPESWTIHPARSVSHRHPVLVFLIKHQPTGKLVLFDLGLTKDWTNYIPHDQVSQYEMFAVEVQEDLADVLAKKGVKTEDIDVVIISHHHFDHSTKPEIFTKAEIIVGPGVKERTVALQGHKNVRELSWHHSPTHLATFEHSYDVFGDGAIVVVPTEGHTEGHISAVVRTATEPSVGQGEGEYVVLAADCCHHGILLAPKPNEAHYRLGRWRNPGEPIDVPPQHSNYDDYLKAEQTLERIKAINRKDEVMVVLAHNFTQWEKWGGKEKAIEGIELNNWRKRGLKHY</sequence>
<evidence type="ECO:0000256" key="2">
    <source>
        <dbReference type="ARBA" id="ARBA00022723"/>
    </source>
</evidence>
<keyword evidence="3" id="KW-0378">Hydrolase</keyword>
<feature type="domain" description="Metallo-beta-lactamase" evidence="5">
    <location>
        <begin position="53"/>
        <end position="289"/>
    </location>
</feature>
<dbReference type="SMART" id="SM00849">
    <property type="entry name" value="Lactamase_B"/>
    <property type="match status" value="1"/>
</dbReference>
<organism evidence="6">
    <name type="scientific">Rhodotorula toruloides</name>
    <name type="common">Yeast</name>
    <name type="synonym">Rhodosporidium toruloides</name>
    <dbReference type="NCBI Taxonomy" id="5286"/>
    <lineage>
        <taxon>Eukaryota</taxon>
        <taxon>Fungi</taxon>
        <taxon>Dikarya</taxon>
        <taxon>Basidiomycota</taxon>
        <taxon>Pucciniomycotina</taxon>
        <taxon>Microbotryomycetes</taxon>
        <taxon>Sporidiobolales</taxon>
        <taxon>Sporidiobolaceae</taxon>
        <taxon>Rhodotorula</taxon>
    </lineage>
</organism>
<dbReference type="EMBL" id="LK052940">
    <property type="protein sequence ID" value="CDR40759.1"/>
    <property type="molecule type" value="Genomic_DNA"/>
</dbReference>
<dbReference type="GO" id="GO:0016787">
    <property type="term" value="F:hydrolase activity"/>
    <property type="evidence" value="ECO:0007669"/>
    <property type="project" value="UniProtKB-KW"/>
</dbReference>
<accession>A0A061ASZ3</accession>
<dbReference type="PANTHER" id="PTHR42978">
    <property type="entry name" value="QUORUM-QUENCHING LACTONASE YTNP-RELATED-RELATED"/>
    <property type="match status" value="1"/>
</dbReference>
<dbReference type="Pfam" id="PF00753">
    <property type="entry name" value="Lactamase_B"/>
    <property type="match status" value="1"/>
</dbReference>
<evidence type="ECO:0000256" key="3">
    <source>
        <dbReference type="ARBA" id="ARBA00022801"/>
    </source>
</evidence>
<dbReference type="InterPro" id="IPR036866">
    <property type="entry name" value="RibonucZ/Hydroxyglut_hydro"/>
</dbReference>
<dbReference type="Gene3D" id="3.60.15.10">
    <property type="entry name" value="Ribonuclease Z/Hydroxyacylglutathione hydrolase-like"/>
    <property type="match status" value="1"/>
</dbReference>
<evidence type="ECO:0000313" key="6">
    <source>
        <dbReference type="EMBL" id="CDR40759.1"/>
    </source>
</evidence>
<dbReference type="InterPro" id="IPR051013">
    <property type="entry name" value="MBL_superfamily_lactonases"/>
</dbReference>
<evidence type="ECO:0000256" key="4">
    <source>
        <dbReference type="ARBA" id="ARBA00022833"/>
    </source>
</evidence>